<reference evidence="2" key="1">
    <citation type="journal article" date="2020" name="Stud. Mycol.">
        <title>101 Dothideomycetes genomes: a test case for predicting lifestyles and emergence of pathogens.</title>
        <authorList>
            <person name="Haridas S."/>
            <person name="Albert R."/>
            <person name="Binder M."/>
            <person name="Bloem J."/>
            <person name="Labutti K."/>
            <person name="Salamov A."/>
            <person name="Andreopoulos B."/>
            <person name="Baker S."/>
            <person name="Barry K."/>
            <person name="Bills G."/>
            <person name="Bluhm B."/>
            <person name="Cannon C."/>
            <person name="Castanera R."/>
            <person name="Culley D."/>
            <person name="Daum C."/>
            <person name="Ezra D."/>
            <person name="Gonzalez J."/>
            <person name="Henrissat B."/>
            <person name="Kuo A."/>
            <person name="Liang C."/>
            <person name="Lipzen A."/>
            <person name="Lutzoni F."/>
            <person name="Magnuson J."/>
            <person name="Mondo S."/>
            <person name="Nolan M."/>
            <person name="Ohm R."/>
            <person name="Pangilinan J."/>
            <person name="Park H.-J."/>
            <person name="Ramirez L."/>
            <person name="Alfaro M."/>
            <person name="Sun H."/>
            <person name="Tritt A."/>
            <person name="Yoshinaga Y."/>
            <person name="Zwiers L.-H."/>
            <person name="Turgeon B."/>
            <person name="Goodwin S."/>
            <person name="Spatafora J."/>
            <person name="Crous P."/>
            <person name="Grigoriev I."/>
        </authorList>
    </citation>
    <scope>NUCLEOTIDE SEQUENCE</scope>
    <source>
        <strain evidence="2">ATCC 16933</strain>
    </source>
</reference>
<evidence type="ECO:0000256" key="1">
    <source>
        <dbReference type="SAM" id="MobiDB-lite"/>
    </source>
</evidence>
<accession>A0A6A6PCA9</accession>
<protein>
    <submittedName>
        <fullName evidence="2">Uncharacterized protein</fullName>
    </submittedName>
</protein>
<keyword evidence="3" id="KW-1185">Reference proteome</keyword>
<proteinExistence type="predicted"/>
<feature type="compositionally biased region" description="Polar residues" evidence="1">
    <location>
        <begin position="330"/>
        <end position="346"/>
    </location>
</feature>
<name>A0A6A6PCA9_9PEZI</name>
<organism evidence="2 3">
    <name type="scientific">Lineolata rhizophorae</name>
    <dbReference type="NCBI Taxonomy" id="578093"/>
    <lineage>
        <taxon>Eukaryota</taxon>
        <taxon>Fungi</taxon>
        <taxon>Dikarya</taxon>
        <taxon>Ascomycota</taxon>
        <taxon>Pezizomycotina</taxon>
        <taxon>Dothideomycetes</taxon>
        <taxon>Dothideomycetes incertae sedis</taxon>
        <taxon>Lineolatales</taxon>
        <taxon>Lineolataceae</taxon>
        <taxon>Lineolata</taxon>
    </lineage>
</organism>
<evidence type="ECO:0000313" key="3">
    <source>
        <dbReference type="Proteomes" id="UP000799766"/>
    </source>
</evidence>
<evidence type="ECO:0000313" key="2">
    <source>
        <dbReference type="EMBL" id="KAF2461615.1"/>
    </source>
</evidence>
<sequence length="483" mass="54209">MCQKLHLGSLLLQRPISGISASVTTNASIAPDIPDFSSKPPYHLRSHLDSLWVKRGKGFSLVFGVNLIGYKVAQIDIESIRETLETAQLWSQLHLRATVSAQDLDTGFPTSQESSFVVRVGLHHADDPALVPFQGCHKILSEAASKMPHPPLGVPVHEIRVVSFAITISRENVTVIKYDGISHEFGYRPTEPECASDPVETVSEQEEIAFTNELTPDDMDLFQDLEDNRRKSGTAPECIQLRDIIDIFDSAIRLTICNRPKRLSPDIKVERRQQQITLSKLSPALWSPGFLSAMRQRSVLLPRIDHALSDQSGMNNNGFEFKSGPLLSSYHSPSQSYKEQSASRNDPQPGEYSKVSIQLWHHLQKELRNNKSAETLCPLRTVEIPEEEYGQEGTLFESQDCGPHIEIPFADGLTEELAESAEADQDFFLEHDFSDSDCEDTVSSCMSGELFELSFNDDLWRQELLDAERSDLEDLEQEQEVSI</sequence>
<dbReference type="Proteomes" id="UP000799766">
    <property type="component" value="Unassembled WGS sequence"/>
</dbReference>
<gene>
    <name evidence="2" type="ORF">BDY21DRAFT_332699</name>
</gene>
<feature type="region of interest" description="Disordered" evidence="1">
    <location>
        <begin position="330"/>
        <end position="351"/>
    </location>
</feature>
<dbReference type="OrthoDB" id="4187154at2759"/>
<dbReference type="EMBL" id="MU001671">
    <property type="protein sequence ID" value="KAF2461615.1"/>
    <property type="molecule type" value="Genomic_DNA"/>
</dbReference>
<dbReference type="AlphaFoldDB" id="A0A6A6PCA9"/>